<gene>
    <name evidence="1" type="ORF">N3K66_003573</name>
</gene>
<reference evidence="1" key="1">
    <citation type="submission" date="2022-10" db="EMBL/GenBank/DDBJ databases">
        <title>Complete Genome of Trichothecium roseum strain YXFP-22015, a Plant Pathogen Isolated from Citrus.</title>
        <authorList>
            <person name="Wang Y."/>
            <person name="Zhu L."/>
        </authorList>
    </citation>
    <scope>NUCLEOTIDE SEQUENCE</scope>
    <source>
        <strain evidence="1">YXFP-22015</strain>
    </source>
</reference>
<protein>
    <submittedName>
        <fullName evidence="1">Uncharacterized protein</fullName>
    </submittedName>
</protein>
<proteinExistence type="predicted"/>
<dbReference type="Proteomes" id="UP001163324">
    <property type="component" value="Chromosome 3"/>
</dbReference>
<keyword evidence="2" id="KW-1185">Reference proteome</keyword>
<evidence type="ECO:0000313" key="2">
    <source>
        <dbReference type="Proteomes" id="UP001163324"/>
    </source>
</evidence>
<sequence>MAPRGRRADSEESGAYHELGVRGRKTGAVLHDTGERDEHGFQPVDAIFSSPRKGADEDEDDDDDGSVEMDIADSAGPGPRTLLRDQRNRLSQPAKSQSPVTSRKSPKTASRPSRLSSPLSASEDEAEGATRKIDFSAATNGRPKTNGLKRNAAVQEESEEDEDEDEEEEEEAEVAKAPAATSSKGRGRPKGPSPKKAQPPPELEVSDEDEDSEGMALLEASMEEVDSDIQPEDDEDDDDEQESEPEPEPEPEPQPTKKRGRPPSAKKTVAQKPSAPVPIRGKKRGPTRDSTGDEEQEEEKQPEEPEEERRPKRAKTTKASELKPTKAGKAAQAKTASASTAPTETKPKGRRGRKPKGAAAAVADEDSGETSFMAIQRGPPLPKSRGLVSVRTEPDVITQTRSGRQSFKPLNYWRGEQVISTNEAHADAIHRGKGGFVVGGTKEIVRVDDDAPGAFGTRGRRGGASRGGARGRPRVRTVKEEPEEEEELEDWENSPGTIDAEVILWENEHEMQPPAEDDEVQVRDERLAISAPAIHMRDIKDATFRFAKTLTLPFMGAGVVDLPPGSEKRPKNSRKMHLVFFVHTGKVEVGVNEVTFRISAGGIWFVPRGNYYRISNDYDKPARIFFSQGCEMSSDALAAAGGGRGAAAAMGDMSQMSIMAPGGSD</sequence>
<evidence type="ECO:0000313" key="1">
    <source>
        <dbReference type="EMBL" id="KAI9901756.1"/>
    </source>
</evidence>
<dbReference type="EMBL" id="CM047942">
    <property type="protein sequence ID" value="KAI9901756.1"/>
    <property type="molecule type" value="Genomic_DNA"/>
</dbReference>
<comment type="caution">
    <text evidence="1">The sequence shown here is derived from an EMBL/GenBank/DDBJ whole genome shotgun (WGS) entry which is preliminary data.</text>
</comment>
<accession>A0ACC0V5T0</accession>
<name>A0ACC0V5T0_9HYPO</name>
<organism evidence="1 2">
    <name type="scientific">Trichothecium roseum</name>
    <dbReference type="NCBI Taxonomy" id="47278"/>
    <lineage>
        <taxon>Eukaryota</taxon>
        <taxon>Fungi</taxon>
        <taxon>Dikarya</taxon>
        <taxon>Ascomycota</taxon>
        <taxon>Pezizomycotina</taxon>
        <taxon>Sordariomycetes</taxon>
        <taxon>Hypocreomycetidae</taxon>
        <taxon>Hypocreales</taxon>
        <taxon>Hypocreales incertae sedis</taxon>
        <taxon>Trichothecium</taxon>
    </lineage>
</organism>